<feature type="compositionally biased region" description="Basic and acidic residues" evidence="1">
    <location>
        <begin position="31"/>
        <end position="49"/>
    </location>
</feature>
<organism evidence="2 3">
    <name type="scientific">Rangifer tarandus platyrhynchus</name>
    <name type="common">Svalbard reindeer</name>
    <dbReference type="NCBI Taxonomy" id="3082113"/>
    <lineage>
        <taxon>Eukaryota</taxon>
        <taxon>Metazoa</taxon>
        <taxon>Chordata</taxon>
        <taxon>Craniata</taxon>
        <taxon>Vertebrata</taxon>
        <taxon>Euteleostomi</taxon>
        <taxon>Mammalia</taxon>
        <taxon>Eutheria</taxon>
        <taxon>Laurasiatheria</taxon>
        <taxon>Artiodactyla</taxon>
        <taxon>Ruminantia</taxon>
        <taxon>Pecora</taxon>
        <taxon>Cervidae</taxon>
        <taxon>Odocoileinae</taxon>
        <taxon>Rangifer</taxon>
    </lineage>
</organism>
<dbReference type="Proteomes" id="UP001176941">
    <property type="component" value="Chromosome 5"/>
</dbReference>
<proteinExistence type="predicted"/>
<reference evidence="2" key="1">
    <citation type="submission" date="2023-04" db="EMBL/GenBank/DDBJ databases">
        <authorList>
            <consortium name="ELIXIR-Norway"/>
        </authorList>
    </citation>
    <scope>NUCLEOTIDE SEQUENCE [LARGE SCALE GENOMIC DNA]</scope>
</reference>
<name>A0ABN8ZN95_RANTA</name>
<gene>
    <name evidence="2" type="ORF">MRATA1EN1_LOCUS24374</name>
</gene>
<sequence length="128" mass="12738">MCKGAGDRATAAGAAALGALPQSLAAPSPKMGEEGNEERGGGQREKRGSGEPSPLHLGEASGRRRRAGIAGELCCGPKLGETTGGQPPPKTAGAPESPRHPPGPIPTAPAPGLSAFYSRSGILEAPRL</sequence>
<evidence type="ECO:0000313" key="2">
    <source>
        <dbReference type="EMBL" id="CAI9175412.1"/>
    </source>
</evidence>
<protein>
    <submittedName>
        <fullName evidence="2">Uncharacterized protein</fullName>
    </submittedName>
</protein>
<accession>A0ABN8ZN95</accession>
<keyword evidence="3" id="KW-1185">Reference proteome</keyword>
<evidence type="ECO:0000313" key="3">
    <source>
        <dbReference type="Proteomes" id="UP001176941"/>
    </source>
</evidence>
<evidence type="ECO:0000256" key="1">
    <source>
        <dbReference type="SAM" id="MobiDB-lite"/>
    </source>
</evidence>
<feature type="region of interest" description="Disordered" evidence="1">
    <location>
        <begin position="18"/>
        <end position="128"/>
    </location>
</feature>
<feature type="compositionally biased region" description="Pro residues" evidence="1">
    <location>
        <begin position="100"/>
        <end position="109"/>
    </location>
</feature>
<dbReference type="EMBL" id="OX459941">
    <property type="protein sequence ID" value="CAI9175412.1"/>
    <property type="molecule type" value="Genomic_DNA"/>
</dbReference>